<sequence>MIEQVKELILFVLSIFLIGAVFMGASKTFAQSDTNNSQTLIQRITEKFGLKEPDVQSVVDNFHQEKFQQMKTQRRSRLEEKLNSAVSSGKITEAQKQAILKKFDELQNEREAQTKDLENWAKNNGLDKLGMGMGLGRFKGFGRGMHFWK</sequence>
<keyword evidence="1" id="KW-0175">Coiled coil</keyword>
<dbReference type="STRING" id="1798371.A2W14_03100"/>
<dbReference type="AlphaFoldDB" id="A0A1F5YUB0"/>
<dbReference type="Proteomes" id="UP000176665">
    <property type="component" value="Unassembled WGS sequence"/>
</dbReference>
<name>A0A1F5YUB0_9BACT</name>
<evidence type="ECO:0008006" key="4">
    <source>
        <dbReference type="Google" id="ProtNLM"/>
    </source>
</evidence>
<evidence type="ECO:0000313" key="3">
    <source>
        <dbReference type="Proteomes" id="UP000176665"/>
    </source>
</evidence>
<comment type="caution">
    <text evidence="2">The sequence shown here is derived from an EMBL/GenBank/DDBJ whole genome shotgun (WGS) entry which is preliminary data.</text>
</comment>
<organism evidence="2 3">
    <name type="scientific">Candidatus Gottesmanbacteria bacterium RBG_16_37_8</name>
    <dbReference type="NCBI Taxonomy" id="1798371"/>
    <lineage>
        <taxon>Bacteria</taxon>
        <taxon>Candidatus Gottesmaniibacteriota</taxon>
    </lineage>
</organism>
<gene>
    <name evidence="2" type="ORF">A2W14_03100</name>
</gene>
<evidence type="ECO:0000256" key="1">
    <source>
        <dbReference type="SAM" id="Coils"/>
    </source>
</evidence>
<evidence type="ECO:0000313" key="2">
    <source>
        <dbReference type="EMBL" id="OGG03547.1"/>
    </source>
</evidence>
<reference evidence="2 3" key="1">
    <citation type="journal article" date="2016" name="Nat. Commun.">
        <title>Thousands of microbial genomes shed light on interconnected biogeochemical processes in an aquifer system.</title>
        <authorList>
            <person name="Anantharaman K."/>
            <person name="Brown C.T."/>
            <person name="Hug L.A."/>
            <person name="Sharon I."/>
            <person name="Castelle C.J."/>
            <person name="Probst A.J."/>
            <person name="Thomas B.C."/>
            <person name="Singh A."/>
            <person name="Wilkins M.J."/>
            <person name="Karaoz U."/>
            <person name="Brodie E.L."/>
            <person name="Williams K.H."/>
            <person name="Hubbard S.S."/>
            <person name="Banfield J.F."/>
        </authorList>
    </citation>
    <scope>NUCLEOTIDE SEQUENCE [LARGE SCALE GENOMIC DNA]</scope>
</reference>
<accession>A0A1F5YUB0</accession>
<dbReference type="EMBL" id="MFJA01000022">
    <property type="protein sequence ID" value="OGG03547.1"/>
    <property type="molecule type" value="Genomic_DNA"/>
</dbReference>
<feature type="coiled-coil region" evidence="1">
    <location>
        <begin position="96"/>
        <end position="123"/>
    </location>
</feature>
<protein>
    <recommendedName>
        <fullName evidence="4">DUF2680 domain-containing protein</fullName>
    </recommendedName>
</protein>
<proteinExistence type="predicted"/>